<dbReference type="InParanoid" id="G5A4Z2"/>
<evidence type="ECO:0000313" key="5">
    <source>
        <dbReference type="Proteomes" id="UP000002640"/>
    </source>
</evidence>
<evidence type="ECO:0000256" key="2">
    <source>
        <dbReference type="SAM" id="SignalP"/>
    </source>
</evidence>
<keyword evidence="2" id="KW-0732">Signal</keyword>
<feature type="chain" id="PRO_5003472971" description="PexRD2 WYL domain-containing protein" evidence="2">
    <location>
        <begin position="23"/>
        <end position="159"/>
    </location>
</feature>
<protein>
    <recommendedName>
        <fullName evidence="3">PexRD2 WYL domain-containing protein</fullName>
    </recommendedName>
</protein>
<sequence length="159" mass="18021">MGCAFTAAFWLCSIEWFSPGNANGRALQNLLSMLRRSQQLRTPTRLELSKEGPTQRFLRSHRTTVEDEDDSEERALSLEEMKRMMKAGMNEEAFAEELGVSEKMKLVSSQPNTGLATFLTSPEYAKIAAYQNFLIGARRDYANGVAESSKKAKSKKWWK</sequence>
<dbReference type="Proteomes" id="UP000002640">
    <property type="component" value="Unassembled WGS sequence"/>
</dbReference>
<accession>G5A4Z2</accession>
<dbReference type="EMBL" id="JH159159">
    <property type="protein sequence ID" value="EGZ09741.1"/>
    <property type="molecule type" value="Genomic_DNA"/>
</dbReference>
<dbReference type="AlphaFoldDB" id="G5A4Z2"/>
<dbReference type="Pfam" id="PF18488">
    <property type="entry name" value="WYL_3"/>
    <property type="match status" value="1"/>
</dbReference>
<organism evidence="4 5">
    <name type="scientific">Phytophthora sojae (strain P6497)</name>
    <name type="common">Soybean stem and root rot agent</name>
    <name type="synonym">Phytophthora megasperma f. sp. glycines</name>
    <dbReference type="NCBI Taxonomy" id="1094619"/>
    <lineage>
        <taxon>Eukaryota</taxon>
        <taxon>Sar</taxon>
        <taxon>Stramenopiles</taxon>
        <taxon>Oomycota</taxon>
        <taxon>Peronosporomycetes</taxon>
        <taxon>Peronosporales</taxon>
        <taxon>Peronosporaceae</taxon>
        <taxon>Phytophthora</taxon>
    </lineage>
</organism>
<dbReference type="KEGG" id="psoj:PHYSODRAFT_338480"/>
<reference evidence="4 5" key="1">
    <citation type="journal article" date="2006" name="Science">
        <title>Phytophthora genome sequences uncover evolutionary origins and mechanisms of pathogenesis.</title>
        <authorList>
            <person name="Tyler B.M."/>
            <person name="Tripathy S."/>
            <person name="Zhang X."/>
            <person name="Dehal P."/>
            <person name="Jiang R.H."/>
            <person name="Aerts A."/>
            <person name="Arredondo F.D."/>
            <person name="Baxter L."/>
            <person name="Bensasson D."/>
            <person name="Beynon J.L."/>
            <person name="Chapman J."/>
            <person name="Damasceno C.M."/>
            <person name="Dorrance A.E."/>
            <person name="Dou D."/>
            <person name="Dickerman A.W."/>
            <person name="Dubchak I.L."/>
            <person name="Garbelotto M."/>
            <person name="Gijzen M."/>
            <person name="Gordon S.G."/>
            <person name="Govers F."/>
            <person name="Grunwald N.J."/>
            <person name="Huang W."/>
            <person name="Ivors K.L."/>
            <person name="Jones R.W."/>
            <person name="Kamoun S."/>
            <person name="Krampis K."/>
            <person name="Lamour K.H."/>
            <person name="Lee M.K."/>
            <person name="McDonald W.H."/>
            <person name="Medina M."/>
            <person name="Meijer H.J."/>
            <person name="Nordberg E.K."/>
            <person name="Maclean D.J."/>
            <person name="Ospina-Giraldo M.D."/>
            <person name="Morris P.F."/>
            <person name="Phuntumart V."/>
            <person name="Putnam N.H."/>
            <person name="Rash S."/>
            <person name="Rose J.K."/>
            <person name="Sakihama Y."/>
            <person name="Salamov A.A."/>
            <person name="Savidor A."/>
            <person name="Scheuring C.F."/>
            <person name="Smith B.M."/>
            <person name="Sobral B.W."/>
            <person name="Terry A."/>
            <person name="Torto-Alalibo T.A."/>
            <person name="Win J."/>
            <person name="Xu Z."/>
            <person name="Zhang H."/>
            <person name="Grigoriev I.V."/>
            <person name="Rokhsar D.S."/>
            <person name="Boore J.L."/>
        </authorList>
    </citation>
    <scope>NUCLEOTIDE SEQUENCE [LARGE SCALE GENOMIC DNA]</scope>
    <source>
        <strain evidence="4 5">P6497</strain>
    </source>
</reference>
<dbReference type="SMR" id="G5A4Z2"/>
<feature type="signal peptide" evidence="2">
    <location>
        <begin position="1"/>
        <end position="22"/>
    </location>
</feature>
<dbReference type="STRING" id="1094619.G5A4Z2"/>
<evidence type="ECO:0000313" key="4">
    <source>
        <dbReference type="EMBL" id="EGZ09741.1"/>
    </source>
</evidence>
<dbReference type="Gene3D" id="1.10.10.2470">
    <property type="match status" value="1"/>
</dbReference>
<feature type="region of interest" description="Disordered" evidence="1">
    <location>
        <begin position="49"/>
        <end position="74"/>
    </location>
</feature>
<name>G5A4Z2_PHYSP</name>
<dbReference type="InterPro" id="IPR040691">
    <property type="entry name" value="PexRD2_WYL"/>
</dbReference>
<dbReference type="GeneID" id="20647579"/>
<evidence type="ECO:0000256" key="1">
    <source>
        <dbReference type="SAM" id="MobiDB-lite"/>
    </source>
</evidence>
<proteinExistence type="predicted"/>
<gene>
    <name evidence="4" type="ORF">PHYSODRAFT_338480</name>
</gene>
<dbReference type="RefSeq" id="XP_009534602.1">
    <property type="nucleotide sequence ID" value="XM_009536307.1"/>
</dbReference>
<evidence type="ECO:0000259" key="3">
    <source>
        <dbReference type="Pfam" id="PF18488"/>
    </source>
</evidence>
<feature type="domain" description="PexRD2 WYL" evidence="3">
    <location>
        <begin position="74"/>
        <end position="135"/>
    </location>
</feature>
<keyword evidence="5" id="KW-1185">Reference proteome</keyword>